<dbReference type="AlphaFoldDB" id="A0AAU9WJN5"/>
<organism evidence="1 2">
    <name type="scientific">Pocillopora meandrina</name>
    <dbReference type="NCBI Taxonomy" id="46732"/>
    <lineage>
        <taxon>Eukaryota</taxon>
        <taxon>Metazoa</taxon>
        <taxon>Cnidaria</taxon>
        <taxon>Anthozoa</taxon>
        <taxon>Hexacorallia</taxon>
        <taxon>Scleractinia</taxon>
        <taxon>Astrocoeniina</taxon>
        <taxon>Pocilloporidae</taxon>
        <taxon>Pocillopora</taxon>
    </lineage>
</organism>
<reference evidence="1 2" key="1">
    <citation type="submission" date="2022-05" db="EMBL/GenBank/DDBJ databases">
        <authorList>
            <consortium name="Genoscope - CEA"/>
            <person name="William W."/>
        </authorList>
    </citation>
    <scope>NUCLEOTIDE SEQUENCE [LARGE SCALE GENOMIC DNA]</scope>
</reference>
<feature type="non-terminal residue" evidence="1">
    <location>
        <position position="63"/>
    </location>
</feature>
<accession>A0AAU9WJN5</accession>
<dbReference type="Proteomes" id="UP001159428">
    <property type="component" value="Unassembled WGS sequence"/>
</dbReference>
<name>A0AAU9WJN5_9CNID</name>
<keyword evidence="2" id="KW-1185">Reference proteome</keyword>
<gene>
    <name evidence="1" type="ORF">PMEA_00006954</name>
</gene>
<comment type="caution">
    <text evidence="1">The sequence shown here is derived from an EMBL/GenBank/DDBJ whole genome shotgun (WGS) entry which is preliminary data.</text>
</comment>
<evidence type="ECO:0000313" key="1">
    <source>
        <dbReference type="EMBL" id="CAH3115651.1"/>
    </source>
</evidence>
<dbReference type="EMBL" id="CALNXJ010000015">
    <property type="protein sequence ID" value="CAH3115651.1"/>
    <property type="molecule type" value="Genomic_DNA"/>
</dbReference>
<proteinExistence type="predicted"/>
<protein>
    <submittedName>
        <fullName evidence="1">Uncharacterized protein</fullName>
    </submittedName>
</protein>
<evidence type="ECO:0000313" key="2">
    <source>
        <dbReference type="Proteomes" id="UP001159428"/>
    </source>
</evidence>
<sequence>MDGTVVYQSSTDNDSPTMTEAIKMITKAYDLCFSNKFLQAKADIEPWINKSMYHAIAHSSIMC</sequence>